<evidence type="ECO:0000256" key="4">
    <source>
        <dbReference type="ARBA" id="ARBA00022989"/>
    </source>
</evidence>
<dbReference type="InterPro" id="IPR007577">
    <property type="entry name" value="GlycoTrfase_DXD_sugar-bd_CS"/>
</dbReference>
<reference evidence="7" key="1">
    <citation type="submission" date="2022-10" db="EMBL/GenBank/DDBJ databases">
        <authorList>
            <person name="Chen Y."/>
            <person name="Dougan E. K."/>
            <person name="Chan C."/>
            <person name="Rhodes N."/>
            <person name="Thang M."/>
        </authorList>
    </citation>
    <scope>NUCLEOTIDE SEQUENCE</scope>
</reference>
<keyword evidence="6" id="KW-0732">Signal</keyword>
<dbReference type="PANTHER" id="PTHR32385">
    <property type="entry name" value="MANNOSYL PHOSPHORYLINOSITOL CERAMIDE SYNTHASE"/>
    <property type="match status" value="1"/>
</dbReference>
<protein>
    <submittedName>
        <fullName evidence="8">Alpha-1,4-N-acetylglucosaminyltransferase</fullName>
    </submittedName>
</protein>
<dbReference type="Proteomes" id="UP001152797">
    <property type="component" value="Unassembled WGS sequence"/>
</dbReference>
<evidence type="ECO:0000313" key="9">
    <source>
        <dbReference type="Proteomes" id="UP001152797"/>
    </source>
</evidence>
<dbReference type="OrthoDB" id="409543at2759"/>
<dbReference type="Gene3D" id="3.90.550.20">
    <property type="match status" value="1"/>
</dbReference>
<keyword evidence="5" id="KW-0472">Membrane</keyword>
<dbReference type="InterPro" id="IPR029044">
    <property type="entry name" value="Nucleotide-diphossugar_trans"/>
</dbReference>
<dbReference type="PANTHER" id="PTHR32385:SF20">
    <property type="entry name" value="MANNOSYL PHOSPHORYLINOSITOL CERAMIDE SYNTHASE CSH1-RELATED"/>
    <property type="match status" value="1"/>
</dbReference>
<evidence type="ECO:0000256" key="5">
    <source>
        <dbReference type="ARBA" id="ARBA00023136"/>
    </source>
</evidence>
<evidence type="ECO:0000313" key="7">
    <source>
        <dbReference type="EMBL" id="CAI3988568.1"/>
    </source>
</evidence>
<dbReference type="GO" id="GO:0000030">
    <property type="term" value="F:mannosyltransferase activity"/>
    <property type="evidence" value="ECO:0007669"/>
    <property type="project" value="TreeGrafter"/>
</dbReference>
<gene>
    <name evidence="7" type="ORF">C1SCF055_LOCUS15718</name>
</gene>
<dbReference type="EMBL" id="CAMXCT020001280">
    <property type="protein sequence ID" value="CAL1141943.1"/>
    <property type="molecule type" value="Genomic_DNA"/>
</dbReference>
<reference evidence="8 9" key="2">
    <citation type="submission" date="2024-05" db="EMBL/GenBank/DDBJ databases">
        <authorList>
            <person name="Chen Y."/>
            <person name="Shah S."/>
            <person name="Dougan E. K."/>
            <person name="Thang M."/>
            <person name="Chan C."/>
        </authorList>
    </citation>
    <scope>NUCLEOTIDE SEQUENCE [LARGE SCALE GENOMIC DNA]</scope>
</reference>
<dbReference type="AlphaFoldDB" id="A0A9P1CD89"/>
<evidence type="ECO:0000256" key="2">
    <source>
        <dbReference type="ARBA" id="ARBA00022679"/>
    </source>
</evidence>
<keyword evidence="2" id="KW-0808">Transferase</keyword>
<evidence type="ECO:0000313" key="8">
    <source>
        <dbReference type="EMBL" id="CAL4775880.1"/>
    </source>
</evidence>
<accession>A0A9P1CD89</accession>
<evidence type="ECO:0000256" key="3">
    <source>
        <dbReference type="ARBA" id="ARBA00022692"/>
    </source>
</evidence>
<proteinExistence type="predicted"/>
<feature type="chain" id="PRO_5043270339" evidence="6">
    <location>
        <begin position="25"/>
        <end position="412"/>
    </location>
</feature>
<feature type="signal peptide" evidence="6">
    <location>
        <begin position="1"/>
        <end position="24"/>
    </location>
</feature>
<keyword evidence="3" id="KW-0812">Transmembrane</keyword>
<name>A0A9P1CD89_9DINO</name>
<comment type="subcellular location">
    <subcellularLocation>
        <location evidence="1">Membrane</location>
    </subcellularLocation>
</comment>
<keyword evidence="4" id="KW-1133">Transmembrane helix</keyword>
<sequence length="412" mass="46465">MDPTLGTRTLLCLSLASLLHLAWATCEASNLLQLPLGTLGALEGGRDSHGKADAISLSSPEFSVLLPKLDAKMEPLTVFRMKGDLDCPPCLQMVRALRNTRPTLKHPGVIHTGILLPEGADNFDGWVETARKLRLLPMSFLASQDLQNVKLYFWANVEQTHPLIQEIFAPLLGQYGKYIEIKRFDAAAEIKKVCSHYKANIQSFSNLTGELVKIYESQELVDSQSDLMRLFLLYNYGGAWIDSDTLLVQSLSPLLEEDWVGYMRNFLPNNNALSSSKPRSKFITAWLGHILQLGVNTTRYAYGPFSLDAMVREIQRSVANSTFRVLPGCFFEGVSNKGARAADEEIPKRTQFFNSTSLELMIRRRNYIDPRSRNHSTFGYHWHNQWGKKVEDSSMADAAEKLYCELLNIKLK</sequence>
<dbReference type="EMBL" id="CAMXCT010001280">
    <property type="protein sequence ID" value="CAI3988568.1"/>
    <property type="molecule type" value="Genomic_DNA"/>
</dbReference>
<evidence type="ECO:0000256" key="1">
    <source>
        <dbReference type="ARBA" id="ARBA00004370"/>
    </source>
</evidence>
<dbReference type="GO" id="GO:0051999">
    <property type="term" value="P:mannosyl-inositol phosphorylceramide biosynthetic process"/>
    <property type="evidence" value="ECO:0007669"/>
    <property type="project" value="TreeGrafter"/>
</dbReference>
<dbReference type="SUPFAM" id="SSF53448">
    <property type="entry name" value="Nucleotide-diphospho-sugar transferases"/>
    <property type="match status" value="1"/>
</dbReference>
<dbReference type="Pfam" id="PF04488">
    <property type="entry name" value="Gly_transf_sug"/>
    <property type="match status" value="1"/>
</dbReference>
<dbReference type="InterPro" id="IPR051706">
    <property type="entry name" value="Glycosyltransferase_domain"/>
</dbReference>
<organism evidence="7">
    <name type="scientific">Cladocopium goreaui</name>
    <dbReference type="NCBI Taxonomy" id="2562237"/>
    <lineage>
        <taxon>Eukaryota</taxon>
        <taxon>Sar</taxon>
        <taxon>Alveolata</taxon>
        <taxon>Dinophyceae</taxon>
        <taxon>Suessiales</taxon>
        <taxon>Symbiodiniaceae</taxon>
        <taxon>Cladocopium</taxon>
    </lineage>
</organism>
<evidence type="ECO:0000256" key="6">
    <source>
        <dbReference type="SAM" id="SignalP"/>
    </source>
</evidence>
<dbReference type="EMBL" id="CAMXCT030001280">
    <property type="protein sequence ID" value="CAL4775880.1"/>
    <property type="molecule type" value="Genomic_DNA"/>
</dbReference>
<dbReference type="GO" id="GO:0016020">
    <property type="term" value="C:membrane"/>
    <property type="evidence" value="ECO:0007669"/>
    <property type="project" value="UniProtKB-SubCell"/>
</dbReference>
<comment type="caution">
    <text evidence="7">The sequence shown here is derived from an EMBL/GenBank/DDBJ whole genome shotgun (WGS) entry which is preliminary data.</text>
</comment>
<keyword evidence="9" id="KW-1185">Reference proteome</keyword>